<evidence type="ECO:0000256" key="7">
    <source>
        <dbReference type="ARBA" id="ARBA00025735"/>
    </source>
</evidence>
<protein>
    <recommendedName>
        <fullName evidence="8">Centromere protein H C-terminal domain-containing protein</fullName>
    </recommendedName>
</protein>
<evidence type="ECO:0000256" key="5">
    <source>
        <dbReference type="ARBA" id="ARBA00023242"/>
    </source>
</evidence>
<dbReference type="AlphaFoldDB" id="A0AAN6ZBR7"/>
<evidence type="ECO:0000256" key="4">
    <source>
        <dbReference type="ARBA" id="ARBA00022838"/>
    </source>
</evidence>
<dbReference type="GO" id="GO:0005634">
    <property type="term" value="C:nucleus"/>
    <property type="evidence" value="ECO:0007669"/>
    <property type="project" value="UniProtKB-SubCell"/>
</dbReference>
<dbReference type="PANTHER" id="PTHR48122:SF1">
    <property type="entry name" value="CENTROMERE PROTEIN H"/>
    <property type="match status" value="1"/>
</dbReference>
<keyword evidence="4" id="KW-0995">Kinetochore</keyword>
<dbReference type="GO" id="GO:0000776">
    <property type="term" value="C:kinetochore"/>
    <property type="evidence" value="ECO:0007669"/>
    <property type="project" value="UniProtKB-KW"/>
</dbReference>
<comment type="caution">
    <text evidence="9">The sequence shown here is derived from an EMBL/GenBank/DDBJ whole genome shotgun (WGS) entry which is preliminary data.</text>
</comment>
<proteinExistence type="inferred from homology"/>
<organism evidence="9 10">
    <name type="scientific">Trichocladium antarcticum</name>
    <dbReference type="NCBI Taxonomy" id="1450529"/>
    <lineage>
        <taxon>Eukaryota</taxon>
        <taxon>Fungi</taxon>
        <taxon>Dikarya</taxon>
        <taxon>Ascomycota</taxon>
        <taxon>Pezizomycotina</taxon>
        <taxon>Sordariomycetes</taxon>
        <taxon>Sordariomycetidae</taxon>
        <taxon>Sordariales</taxon>
        <taxon>Chaetomiaceae</taxon>
        <taxon>Trichocladium</taxon>
    </lineage>
</organism>
<dbReference type="GO" id="GO:0007052">
    <property type="term" value="P:mitotic spindle organization"/>
    <property type="evidence" value="ECO:0007669"/>
    <property type="project" value="TreeGrafter"/>
</dbReference>
<accession>A0AAN6ZBR7</accession>
<evidence type="ECO:0000259" key="8">
    <source>
        <dbReference type="Pfam" id="PF05837"/>
    </source>
</evidence>
<comment type="subcellular location">
    <subcellularLocation>
        <location evidence="2">Chromosome</location>
        <location evidence="2">Centromere</location>
        <location evidence="2">Kinetochore</location>
    </subcellularLocation>
    <subcellularLocation>
        <location evidence="1">Nucleus</location>
    </subcellularLocation>
</comment>
<sequence>MQLLEARVALSLRDSIVESVVAAQPILMAVHRATHASPVERELLPNTEQRDAAASRAVKTCSDLQVAQGHLAELEVESLGAGRRNIQLASDALRLAGKANKPEPKVVRGGRLENEMAVLEGQVKASHRRWKVMKGAASAIVAGSGVDWVQDERLRNVVLDPD</sequence>
<dbReference type="GO" id="GO:0043515">
    <property type="term" value="F:kinetochore binding"/>
    <property type="evidence" value="ECO:0007669"/>
    <property type="project" value="TreeGrafter"/>
</dbReference>
<evidence type="ECO:0000313" key="9">
    <source>
        <dbReference type="EMBL" id="KAK4131993.1"/>
    </source>
</evidence>
<reference evidence="9" key="1">
    <citation type="journal article" date="2023" name="Mol. Phylogenet. Evol.">
        <title>Genome-scale phylogeny and comparative genomics of the fungal order Sordariales.</title>
        <authorList>
            <person name="Hensen N."/>
            <person name="Bonometti L."/>
            <person name="Westerberg I."/>
            <person name="Brannstrom I.O."/>
            <person name="Guillou S."/>
            <person name="Cros-Aarteil S."/>
            <person name="Calhoun S."/>
            <person name="Haridas S."/>
            <person name="Kuo A."/>
            <person name="Mondo S."/>
            <person name="Pangilinan J."/>
            <person name="Riley R."/>
            <person name="LaButti K."/>
            <person name="Andreopoulos B."/>
            <person name="Lipzen A."/>
            <person name="Chen C."/>
            <person name="Yan M."/>
            <person name="Daum C."/>
            <person name="Ng V."/>
            <person name="Clum A."/>
            <person name="Steindorff A."/>
            <person name="Ohm R.A."/>
            <person name="Martin F."/>
            <person name="Silar P."/>
            <person name="Natvig D.O."/>
            <person name="Lalanne C."/>
            <person name="Gautier V."/>
            <person name="Ament-Velasquez S.L."/>
            <person name="Kruys A."/>
            <person name="Hutchinson M.I."/>
            <person name="Powell A.J."/>
            <person name="Barry K."/>
            <person name="Miller A.N."/>
            <person name="Grigoriev I.V."/>
            <person name="Debuchy R."/>
            <person name="Gladieux P."/>
            <person name="Hiltunen Thoren M."/>
            <person name="Johannesson H."/>
        </authorList>
    </citation>
    <scope>NUCLEOTIDE SEQUENCE</scope>
    <source>
        <strain evidence="9">CBS 123565</strain>
    </source>
</reference>
<dbReference type="InterPro" id="IPR008426">
    <property type="entry name" value="CENP-H_C"/>
</dbReference>
<keyword evidence="3" id="KW-0158">Chromosome</keyword>
<dbReference type="EMBL" id="MU853421">
    <property type="protein sequence ID" value="KAK4131993.1"/>
    <property type="molecule type" value="Genomic_DNA"/>
</dbReference>
<keyword evidence="6" id="KW-0137">Centromere</keyword>
<dbReference type="GO" id="GO:0007059">
    <property type="term" value="P:chromosome segregation"/>
    <property type="evidence" value="ECO:0007669"/>
    <property type="project" value="TreeGrafter"/>
</dbReference>
<evidence type="ECO:0000256" key="2">
    <source>
        <dbReference type="ARBA" id="ARBA00004629"/>
    </source>
</evidence>
<dbReference type="GO" id="GO:0051382">
    <property type="term" value="P:kinetochore assembly"/>
    <property type="evidence" value="ECO:0007669"/>
    <property type="project" value="InterPro"/>
</dbReference>
<feature type="domain" description="Centromere protein H C-terminal" evidence="8">
    <location>
        <begin position="2"/>
        <end position="161"/>
    </location>
</feature>
<comment type="similarity">
    <text evidence="7">Belongs to the CENP-H/MCM16 family.</text>
</comment>
<keyword evidence="10" id="KW-1185">Reference proteome</keyword>
<name>A0AAN6ZBR7_9PEZI</name>
<evidence type="ECO:0000256" key="3">
    <source>
        <dbReference type="ARBA" id="ARBA00022454"/>
    </source>
</evidence>
<dbReference type="InterPro" id="IPR040034">
    <property type="entry name" value="CENP-H"/>
</dbReference>
<evidence type="ECO:0000256" key="6">
    <source>
        <dbReference type="ARBA" id="ARBA00023328"/>
    </source>
</evidence>
<gene>
    <name evidence="9" type="ORF">BT67DRAFT_141503</name>
</gene>
<dbReference type="Pfam" id="PF05837">
    <property type="entry name" value="CENP-H"/>
    <property type="match status" value="1"/>
</dbReference>
<reference evidence="9" key="2">
    <citation type="submission" date="2023-05" db="EMBL/GenBank/DDBJ databases">
        <authorList>
            <consortium name="Lawrence Berkeley National Laboratory"/>
            <person name="Steindorff A."/>
            <person name="Hensen N."/>
            <person name="Bonometti L."/>
            <person name="Westerberg I."/>
            <person name="Brannstrom I.O."/>
            <person name="Guillou S."/>
            <person name="Cros-Aarteil S."/>
            <person name="Calhoun S."/>
            <person name="Haridas S."/>
            <person name="Kuo A."/>
            <person name="Mondo S."/>
            <person name="Pangilinan J."/>
            <person name="Riley R."/>
            <person name="Labutti K."/>
            <person name="Andreopoulos B."/>
            <person name="Lipzen A."/>
            <person name="Chen C."/>
            <person name="Yanf M."/>
            <person name="Daum C."/>
            <person name="Ng V."/>
            <person name="Clum A."/>
            <person name="Ohm R."/>
            <person name="Martin F."/>
            <person name="Silar P."/>
            <person name="Natvig D."/>
            <person name="Lalanne C."/>
            <person name="Gautier V."/>
            <person name="Ament-Velasquez S.L."/>
            <person name="Kruys A."/>
            <person name="Hutchinson M.I."/>
            <person name="Powell A.J."/>
            <person name="Barry K."/>
            <person name="Miller A.N."/>
            <person name="Grigoriev I.V."/>
            <person name="Debuchy R."/>
            <person name="Gladieux P."/>
            <person name="Thoren M.H."/>
            <person name="Johannesson H."/>
        </authorList>
    </citation>
    <scope>NUCLEOTIDE SEQUENCE</scope>
    <source>
        <strain evidence="9">CBS 123565</strain>
    </source>
</reference>
<keyword evidence="5" id="KW-0539">Nucleus</keyword>
<dbReference type="Proteomes" id="UP001304895">
    <property type="component" value="Unassembled WGS sequence"/>
</dbReference>
<dbReference type="PANTHER" id="PTHR48122">
    <property type="entry name" value="CENTROMERE PROTEIN H"/>
    <property type="match status" value="1"/>
</dbReference>
<evidence type="ECO:0000256" key="1">
    <source>
        <dbReference type="ARBA" id="ARBA00004123"/>
    </source>
</evidence>
<evidence type="ECO:0000313" key="10">
    <source>
        <dbReference type="Proteomes" id="UP001304895"/>
    </source>
</evidence>